<name>A0A0R0DL65_9GAMM</name>
<sequence>MALVCATAACAPATEFDREAWRTEGEKDLEQTKRWAMADTVLRHITPGMAREQVIAELGQPDSSTSHAADLTDVYYLGVPDLSMHMVQLDLRYSQQRLISIRYTH</sequence>
<comment type="caution">
    <text evidence="1">The sequence shown here is derived from an EMBL/GenBank/DDBJ whole genome shotgun (WGS) entry which is preliminary data.</text>
</comment>
<reference evidence="1 2" key="1">
    <citation type="submission" date="2015-05" db="EMBL/GenBank/DDBJ databases">
        <title>Genome sequencing and analysis of members of genus Stenotrophomonas.</title>
        <authorList>
            <person name="Patil P.P."/>
            <person name="Midha S."/>
            <person name="Patil P.B."/>
        </authorList>
    </citation>
    <scope>NUCLEOTIDE SEQUENCE [LARGE SCALE GENOMIC DNA]</scope>
    <source>
        <strain evidence="1 2">DSM 24757</strain>
    </source>
</reference>
<dbReference type="EMBL" id="LDJM01000008">
    <property type="protein sequence ID" value="KRG78788.1"/>
    <property type="molecule type" value="Genomic_DNA"/>
</dbReference>
<evidence type="ECO:0000313" key="2">
    <source>
        <dbReference type="Proteomes" id="UP000050956"/>
    </source>
</evidence>
<accession>A0A0R0DL65</accession>
<organism evidence="1 2">
    <name type="scientific">Stenotrophomonas ginsengisoli</name>
    <dbReference type="NCBI Taxonomy" id="336566"/>
    <lineage>
        <taxon>Bacteria</taxon>
        <taxon>Pseudomonadati</taxon>
        <taxon>Pseudomonadota</taxon>
        <taxon>Gammaproteobacteria</taxon>
        <taxon>Lysobacterales</taxon>
        <taxon>Lysobacteraceae</taxon>
        <taxon>Stenotrophomonas</taxon>
    </lineage>
</organism>
<dbReference type="AlphaFoldDB" id="A0A0R0DL65"/>
<proteinExistence type="predicted"/>
<protein>
    <submittedName>
        <fullName evidence="1">Uncharacterized protein</fullName>
    </submittedName>
</protein>
<gene>
    <name evidence="1" type="ORF">ABB30_03245</name>
</gene>
<keyword evidence="2" id="KW-1185">Reference proteome</keyword>
<dbReference type="PATRIC" id="fig|336566.3.peg.3079"/>
<dbReference type="Proteomes" id="UP000050956">
    <property type="component" value="Unassembled WGS sequence"/>
</dbReference>
<evidence type="ECO:0000313" key="1">
    <source>
        <dbReference type="EMBL" id="KRG78788.1"/>
    </source>
</evidence>